<feature type="compositionally biased region" description="Basic residues" evidence="1">
    <location>
        <begin position="19"/>
        <end position="34"/>
    </location>
</feature>
<feature type="region of interest" description="Disordered" evidence="1">
    <location>
        <begin position="206"/>
        <end position="242"/>
    </location>
</feature>
<protein>
    <submittedName>
        <fullName evidence="2">Uncharacterized protein</fullName>
    </submittedName>
</protein>
<organism evidence="2">
    <name type="scientific">Panicum hallii</name>
    <dbReference type="NCBI Taxonomy" id="206008"/>
    <lineage>
        <taxon>Eukaryota</taxon>
        <taxon>Viridiplantae</taxon>
        <taxon>Streptophyta</taxon>
        <taxon>Embryophyta</taxon>
        <taxon>Tracheophyta</taxon>
        <taxon>Spermatophyta</taxon>
        <taxon>Magnoliopsida</taxon>
        <taxon>Liliopsida</taxon>
        <taxon>Poales</taxon>
        <taxon>Poaceae</taxon>
        <taxon>PACMAD clade</taxon>
        <taxon>Panicoideae</taxon>
        <taxon>Panicodae</taxon>
        <taxon>Paniceae</taxon>
        <taxon>Panicinae</taxon>
        <taxon>Panicum</taxon>
        <taxon>Panicum sect. Panicum</taxon>
    </lineage>
</organism>
<gene>
    <name evidence="2" type="ORF">PAHAL_8G125000</name>
</gene>
<proteinExistence type="predicted"/>
<dbReference type="Gramene" id="PVH34052">
    <property type="protein sequence ID" value="PVH34052"/>
    <property type="gene ID" value="PAHAL_8G125000"/>
</dbReference>
<sequence length="312" mass="34442">MAPSPVAAPTSSGDGAGPVHRRRRNRKRRGKRGHSTSTPPPGSEGAGDSPRSASGTDTQLVADAGTPPRRQCVISCSDAISQREERLAGQGLILSVIADDPASVVDLILPAVARRFKIEESLLSIHSLGPACSLLISPDELTATRIFNDGRPLSVPLGRVHVMRWSRFLLSSAATFSIAVSPGRHHAGWTRSHWRPHLLPSPRFLHRGPTATPRLPRRPPPRLVTPSCSRRPDPPRPCPGAAWAPRPPCSSMRRLFLLRAAMFPPLWLLWACLRWPRPPSSACCLPLRPSFLRLHLRRLRHPETRLLWAHLW</sequence>
<dbReference type="EMBL" id="CM008053">
    <property type="protein sequence ID" value="PVH34052.1"/>
    <property type="molecule type" value="Genomic_DNA"/>
</dbReference>
<name>A0A2T8I8R1_9POAL</name>
<reference evidence="2" key="1">
    <citation type="submission" date="2018-04" db="EMBL/GenBank/DDBJ databases">
        <title>WGS assembly of Panicum hallii.</title>
        <authorList>
            <person name="Lovell J."/>
            <person name="Jenkins J."/>
            <person name="Lowry D."/>
            <person name="Mamidi S."/>
            <person name="Sreedasyam A."/>
            <person name="Weng X."/>
            <person name="Barry K."/>
            <person name="Bonette J."/>
            <person name="Campitelli B."/>
            <person name="Daum C."/>
            <person name="Gordon S."/>
            <person name="Gould B."/>
            <person name="Lipzen A."/>
            <person name="Macqueen A."/>
            <person name="Palacio-Mejia J."/>
            <person name="Plott C."/>
            <person name="Shakirov E."/>
            <person name="Shu S."/>
            <person name="Yoshinaga Y."/>
            <person name="Zane M."/>
            <person name="Rokhsar D."/>
            <person name="Grimwood J."/>
            <person name="Schmutz J."/>
            <person name="Juenger T."/>
        </authorList>
    </citation>
    <scope>NUCLEOTIDE SEQUENCE [LARGE SCALE GENOMIC DNA]</scope>
    <source>
        <strain evidence="2">FIL2</strain>
    </source>
</reference>
<feature type="region of interest" description="Disordered" evidence="1">
    <location>
        <begin position="1"/>
        <end position="66"/>
    </location>
</feature>
<dbReference type="AlphaFoldDB" id="A0A2T8I8R1"/>
<accession>A0A2T8I8R1</accession>
<evidence type="ECO:0000313" key="2">
    <source>
        <dbReference type="EMBL" id="PVH34052.1"/>
    </source>
</evidence>
<evidence type="ECO:0000256" key="1">
    <source>
        <dbReference type="SAM" id="MobiDB-lite"/>
    </source>
</evidence>
<dbReference type="Proteomes" id="UP000243499">
    <property type="component" value="Chromosome 8"/>
</dbReference>